<proteinExistence type="inferred from homology"/>
<dbReference type="CDD" id="cd10210">
    <property type="entry name" value="ASKHA_NBD_Arp6"/>
    <property type="match status" value="1"/>
</dbReference>
<evidence type="ECO:0000256" key="3">
    <source>
        <dbReference type="ARBA" id="ARBA00018633"/>
    </source>
</evidence>
<reference evidence="8" key="1">
    <citation type="journal article" date="2020" name="Stud. Mycol.">
        <title>101 Dothideomycetes genomes: a test case for predicting lifestyles and emergence of pathogens.</title>
        <authorList>
            <person name="Haridas S."/>
            <person name="Albert R."/>
            <person name="Binder M."/>
            <person name="Bloem J."/>
            <person name="Labutti K."/>
            <person name="Salamov A."/>
            <person name="Andreopoulos B."/>
            <person name="Baker S."/>
            <person name="Barry K."/>
            <person name="Bills G."/>
            <person name="Bluhm B."/>
            <person name="Cannon C."/>
            <person name="Castanera R."/>
            <person name="Culley D."/>
            <person name="Daum C."/>
            <person name="Ezra D."/>
            <person name="Gonzalez J."/>
            <person name="Henrissat B."/>
            <person name="Kuo A."/>
            <person name="Liang C."/>
            <person name="Lipzen A."/>
            <person name="Lutzoni F."/>
            <person name="Magnuson J."/>
            <person name="Mondo S."/>
            <person name="Nolan M."/>
            <person name="Ohm R."/>
            <person name="Pangilinan J."/>
            <person name="Park H.-J."/>
            <person name="Ramirez L."/>
            <person name="Alfaro M."/>
            <person name="Sun H."/>
            <person name="Tritt A."/>
            <person name="Yoshinaga Y."/>
            <person name="Zwiers L.-H."/>
            <person name="Turgeon B."/>
            <person name="Goodwin S."/>
            <person name="Spatafora J."/>
            <person name="Crous P."/>
            <person name="Grigoriev I."/>
        </authorList>
    </citation>
    <scope>NUCLEOTIDE SEQUENCE</scope>
    <source>
        <strain evidence="8">CBS 115976</strain>
    </source>
</reference>
<protein>
    <recommendedName>
        <fullName evidence="3">Actin-like protein ARP6</fullName>
    </recommendedName>
    <alternativeName>
        <fullName evidence="7">Actin-like protein arp6</fullName>
    </alternativeName>
</protein>
<dbReference type="AlphaFoldDB" id="A0A6A6TXJ3"/>
<evidence type="ECO:0000256" key="6">
    <source>
        <dbReference type="ARBA" id="ARBA00063309"/>
    </source>
</evidence>
<organism evidence="8 9">
    <name type="scientific">Microthyrium microscopicum</name>
    <dbReference type="NCBI Taxonomy" id="703497"/>
    <lineage>
        <taxon>Eukaryota</taxon>
        <taxon>Fungi</taxon>
        <taxon>Dikarya</taxon>
        <taxon>Ascomycota</taxon>
        <taxon>Pezizomycotina</taxon>
        <taxon>Dothideomycetes</taxon>
        <taxon>Dothideomycetes incertae sedis</taxon>
        <taxon>Microthyriales</taxon>
        <taxon>Microthyriaceae</taxon>
        <taxon>Microthyrium</taxon>
    </lineage>
</organism>
<comment type="function">
    <text evidence="5">Component of the SWR1 complex which mediates the ATP-dependent exchange of histone H2A for the H2A variant HZT1 leading to transcriptional regulation of selected genes by chromatin remodeling. Involved in chromosome stability.</text>
</comment>
<evidence type="ECO:0000256" key="1">
    <source>
        <dbReference type="ARBA" id="ARBA00004496"/>
    </source>
</evidence>
<evidence type="ECO:0000256" key="2">
    <source>
        <dbReference type="ARBA" id="ARBA00005665"/>
    </source>
</evidence>
<evidence type="ECO:0000313" key="9">
    <source>
        <dbReference type="Proteomes" id="UP000799302"/>
    </source>
</evidence>
<dbReference type="Pfam" id="PF00022">
    <property type="entry name" value="Actin"/>
    <property type="match status" value="1"/>
</dbReference>
<dbReference type="GO" id="GO:0005634">
    <property type="term" value="C:nucleus"/>
    <property type="evidence" value="ECO:0007669"/>
    <property type="project" value="UniProtKB-ARBA"/>
</dbReference>
<name>A0A6A6TXJ3_9PEZI</name>
<evidence type="ECO:0000256" key="7">
    <source>
        <dbReference type="ARBA" id="ARBA00073820"/>
    </source>
</evidence>
<dbReference type="Gene3D" id="2.30.36.70">
    <property type="entry name" value="Actin, Chain A, domain 2"/>
    <property type="match status" value="1"/>
</dbReference>
<dbReference type="GO" id="GO:0005737">
    <property type="term" value="C:cytoplasm"/>
    <property type="evidence" value="ECO:0007669"/>
    <property type="project" value="UniProtKB-SubCell"/>
</dbReference>
<comment type="subunit">
    <text evidence="6">Component of the SWR1 chromatin remodeling complex.</text>
</comment>
<evidence type="ECO:0000256" key="4">
    <source>
        <dbReference type="ARBA" id="ARBA00022490"/>
    </source>
</evidence>
<dbReference type="Proteomes" id="UP000799302">
    <property type="component" value="Unassembled WGS sequence"/>
</dbReference>
<dbReference type="InterPro" id="IPR004000">
    <property type="entry name" value="Actin"/>
</dbReference>
<evidence type="ECO:0000256" key="5">
    <source>
        <dbReference type="ARBA" id="ARBA00025222"/>
    </source>
</evidence>
<keyword evidence="9" id="KW-1185">Reference proteome</keyword>
<dbReference type="InterPro" id="IPR043129">
    <property type="entry name" value="ATPase_NBD"/>
</dbReference>
<evidence type="ECO:0000313" key="8">
    <source>
        <dbReference type="EMBL" id="KAF2663693.1"/>
    </source>
</evidence>
<dbReference type="OrthoDB" id="6220758at2759"/>
<dbReference type="Gene3D" id="3.90.640.10">
    <property type="entry name" value="Actin, Chain A, domain 4"/>
    <property type="match status" value="1"/>
</dbReference>
<accession>A0A6A6TXJ3</accession>
<keyword evidence="4" id="KW-0963">Cytoplasm</keyword>
<dbReference type="EMBL" id="MU004244">
    <property type="protein sequence ID" value="KAF2663693.1"/>
    <property type="molecule type" value="Genomic_DNA"/>
</dbReference>
<comment type="similarity">
    <text evidence="2">Belongs to the actin family. ARP6 subfamily.</text>
</comment>
<dbReference type="FunFam" id="3.90.640.10:FF:000014">
    <property type="entry name" value="Putative actin-related protein 6"/>
    <property type="match status" value="1"/>
</dbReference>
<sequence length="419" mass="46703">MAARATKAARTAAIKPNTLIVDNGGFTIKAGLATPKPSSNDCHIIPNFIARDQDRKVYVGAQIEKCKDFFHLVMRRPVERGMIVNWEQERAIWHESFLSENNALIKCDPHETNLILAEAPNVFPVLQSNCDQIVFEECEFASYYRCIGSSLNAYGPKGLADYMLVIDSGYSHTTVTPLVNGQPVQSGIRRLDIGGKHLTNYLSELLAIHEVSLKEDPWIANEVKEACCFITDDFKRDMERTWRGHNMDPTICVDVQLPDYQEFSNVVVKPFEPKAASLRTKSDVATLGNERFQVPEILFNPGDIGMVEGGLAELVMQSVSQLPESLQHLMLANVLLVGGNALLPGFLERLRVELRQLVPSDMKITISGPEEPVKSTWLGGAYMASDEALLTKHLVTKKEYEEHGSNSNWLANRFRGTGT</sequence>
<dbReference type="Gene3D" id="3.30.420.40">
    <property type="match status" value="2"/>
</dbReference>
<dbReference type="SMART" id="SM00268">
    <property type="entry name" value="ACTIN"/>
    <property type="match status" value="1"/>
</dbReference>
<dbReference type="SUPFAM" id="SSF53067">
    <property type="entry name" value="Actin-like ATPase domain"/>
    <property type="match status" value="2"/>
</dbReference>
<comment type="subcellular location">
    <subcellularLocation>
        <location evidence="1">Cytoplasm</location>
    </subcellularLocation>
</comment>
<dbReference type="PANTHER" id="PTHR11937">
    <property type="entry name" value="ACTIN"/>
    <property type="match status" value="1"/>
</dbReference>
<gene>
    <name evidence="8" type="ORF">BT63DRAFT_460810</name>
</gene>